<dbReference type="NCBIfam" id="TIGR02707">
    <property type="entry name" value="butyr_kinase"/>
    <property type="match status" value="1"/>
</dbReference>
<evidence type="ECO:0000256" key="2">
    <source>
        <dbReference type="ARBA" id="ARBA00008748"/>
    </source>
</evidence>
<dbReference type="GO" id="GO:0008776">
    <property type="term" value="F:acetate kinase activity"/>
    <property type="evidence" value="ECO:0007669"/>
    <property type="project" value="TreeGrafter"/>
</dbReference>
<gene>
    <name evidence="9 11" type="primary">buk</name>
    <name evidence="11" type="ORF">DWY20_01595</name>
</gene>
<dbReference type="GeneID" id="79858202"/>
<keyword evidence="5 9" id="KW-0547">Nucleotide-binding</keyword>
<keyword evidence="4 9" id="KW-0808">Transferase</keyword>
<dbReference type="EMBL" id="QRUU01000004">
    <property type="protein sequence ID" value="RGR99759.1"/>
    <property type="molecule type" value="Genomic_DNA"/>
</dbReference>
<evidence type="ECO:0000256" key="5">
    <source>
        <dbReference type="ARBA" id="ARBA00022741"/>
    </source>
</evidence>
<comment type="catalytic activity">
    <reaction evidence="8 9">
        <text>butanoate + ATP = butanoyl phosphate + ADP</text>
        <dbReference type="Rhea" id="RHEA:13585"/>
        <dbReference type="ChEBI" id="CHEBI:17968"/>
        <dbReference type="ChEBI" id="CHEBI:30616"/>
        <dbReference type="ChEBI" id="CHEBI:58079"/>
        <dbReference type="ChEBI" id="CHEBI:456216"/>
        <dbReference type="EC" id="2.7.2.7"/>
    </reaction>
</comment>
<dbReference type="GO" id="GO:0047761">
    <property type="term" value="F:butyrate kinase activity"/>
    <property type="evidence" value="ECO:0007669"/>
    <property type="project" value="UniProtKB-UniRule"/>
</dbReference>
<dbReference type="NCBIfam" id="NF002834">
    <property type="entry name" value="PRK03011.1-5"/>
    <property type="match status" value="1"/>
</dbReference>
<dbReference type="CDD" id="cd24011">
    <property type="entry name" value="ASKHA_NBD_BK"/>
    <property type="match status" value="1"/>
</dbReference>
<dbReference type="GO" id="GO:0006083">
    <property type="term" value="P:acetate metabolic process"/>
    <property type="evidence" value="ECO:0007669"/>
    <property type="project" value="TreeGrafter"/>
</dbReference>
<sequence length="354" mass="38725">MKILVINPGSTSTKLAVYEDNEQVWRKSVFHSAKDLSVFHHINEQYEYRRLHVTEALREAGIPLCFDAIIARGGLLKPTPGGVYRINERIKHDLWHADMEHASNLAALIADELAASAGCPAFIADPVVTDELCDVARLTGIPEIPRISIFHALNSRAVSRNYAARIGKKYEELNLIVVHLGGGISVSAHHYGKVIDVNNALNGEGPFSPERAGTIPARQLVDLCFSGKYTYQEIRKMLNGRGGLLAHLGTTDVPTIVRWANAGDKKHKLVLESMIYTVAKQVGAMHVALHGQTDAVILTGGIANNKYCVALLREWLEGIARIVVIPGEDEMGALAMNALGALRGELPLQEYNPH</sequence>
<dbReference type="GO" id="GO:0005737">
    <property type="term" value="C:cytoplasm"/>
    <property type="evidence" value="ECO:0007669"/>
    <property type="project" value="UniProtKB-SubCell"/>
</dbReference>
<keyword evidence="6 9" id="KW-0418">Kinase</keyword>
<dbReference type="PIRSF" id="PIRSF036458">
    <property type="entry name" value="Butyrate_kin"/>
    <property type="match status" value="1"/>
</dbReference>
<dbReference type="Proteomes" id="UP000285864">
    <property type="component" value="Unassembled WGS sequence"/>
</dbReference>
<dbReference type="EC" id="2.7.2.7" evidence="9"/>
<keyword evidence="7 9" id="KW-0067">ATP-binding</keyword>
<dbReference type="Pfam" id="PF00871">
    <property type="entry name" value="Acetate_kinase"/>
    <property type="match status" value="1"/>
</dbReference>
<dbReference type="Gene3D" id="3.30.420.40">
    <property type="match status" value="2"/>
</dbReference>
<keyword evidence="12" id="KW-1185">Reference proteome</keyword>
<reference evidence="11 12" key="1">
    <citation type="submission" date="2018-08" db="EMBL/GenBank/DDBJ databases">
        <title>A genome reference for cultivated species of the human gut microbiota.</title>
        <authorList>
            <person name="Zou Y."/>
            <person name="Xue W."/>
            <person name="Luo G."/>
        </authorList>
    </citation>
    <scope>NUCLEOTIDE SEQUENCE [LARGE SCALE GENOMIC DNA]</scope>
    <source>
        <strain evidence="11 12">AF24-2</strain>
    </source>
</reference>
<dbReference type="AlphaFoldDB" id="A0A412GXX0"/>
<proteinExistence type="inferred from homology"/>
<dbReference type="GO" id="GO:0005524">
    <property type="term" value="F:ATP binding"/>
    <property type="evidence" value="ECO:0007669"/>
    <property type="project" value="UniProtKB-KW"/>
</dbReference>
<evidence type="ECO:0000313" key="11">
    <source>
        <dbReference type="EMBL" id="RGR99759.1"/>
    </source>
</evidence>
<comment type="subcellular location">
    <subcellularLocation>
        <location evidence="1 9">Cytoplasm</location>
    </subcellularLocation>
</comment>
<dbReference type="PRINTS" id="PR00471">
    <property type="entry name" value="ACETATEKNASE"/>
</dbReference>
<evidence type="ECO:0000256" key="10">
    <source>
        <dbReference type="RuleBase" id="RU003835"/>
    </source>
</evidence>
<dbReference type="InterPro" id="IPR000890">
    <property type="entry name" value="Aliphatic_acid_kin_short-chain"/>
</dbReference>
<dbReference type="InterPro" id="IPR011245">
    <property type="entry name" value="Butyrate_kin"/>
</dbReference>
<evidence type="ECO:0000256" key="9">
    <source>
        <dbReference type="HAMAP-Rule" id="MF_00542"/>
    </source>
</evidence>
<name>A0A412GXX0_9BACT</name>
<accession>A0A412GXX0</accession>
<evidence type="ECO:0000256" key="3">
    <source>
        <dbReference type="ARBA" id="ARBA00022490"/>
    </source>
</evidence>
<dbReference type="PROSITE" id="PS01076">
    <property type="entry name" value="ACETATE_KINASE_2"/>
    <property type="match status" value="1"/>
</dbReference>
<protein>
    <recommendedName>
        <fullName evidence="9">Probable butyrate kinase</fullName>
        <shortName evidence="9">BK</shortName>
        <ecNumber evidence="9">2.7.2.7</ecNumber>
    </recommendedName>
    <alternativeName>
        <fullName evidence="9">Branched-chain carboxylic acid kinase</fullName>
    </alternativeName>
</protein>
<dbReference type="SUPFAM" id="SSF53067">
    <property type="entry name" value="Actin-like ATPase domain"/>
    <property type="match status" value="2"/>
</dbReference>
<dbReference type="InterPro" id="IPR043129">
    <property type="entry name" value="ATPase_NBD"/>
</dbReference>
<evidence type="ECO:0000256" key="6">
    <source>
        <dbReference type="ARBA" id="ARBA00022777"/>
    </source>
</evidence>
<evidence type="ECO:0000256" key="4">
    <source>
        <dbReference type="ARBA" id="ARBA00022679"/>
    </source>
</evidence>
<evidence type="ECO:0000313" key="12">
    <source>
        <dbReference type="Proteomes" id="UP000285864"/>
    </source>
</evidence>
<dbReference type="RefSeq" id="WP_007568283.1">
    <property type="nucleotide sequence ID" value="NZ_CABKNL010000047.1"/>
</dbReference>
<evidence type="ECO:0000256" key="1">
    <source>
        <dbReference type="ARBA" id="ARBA00004496"/>
    </source>
</evidence>
<comment type="caution">
    <text evidence="11">The sequence shown here is derived from an EMBL/GenBank/DDBJ whole genome shotgun (WGS) entry which is preliminary data.</text>
</comment>
<organism evidence="11 12">
    <name type="scientific">Phocaeicola coprocola</name>
    <dbReference type="NCBI Taxonomy" id="310298"/>
    <lineage>
        <taxon>Bacteria</taxon>
        <taxon>Pseudomonadati</taxon>
        <taxon>Bacteroidota</taxon>
        <taxon>Bacteroidia</taxon>
        <taxon>Bacteroidales</taxon>
        <taxon>Bacteroidaceae</taxon>
        <taxon>Phocaeicola</taxon>
    </lineage>
</organism>
<dbReference type="InterPro" id="IPR023865">
    <property type="entry name" value="Aliphatic_acid_kinase_CS"/>
</dbReference>
<evidence type="ECO:0000256" key="7">
    <source>
        <dbReference type="ARBA" id="ARBA00022840"/>
    </source>
</evidence>
<dbReference type="PANTHER" id="PTHR21060:SF3">
    <property type="entry name" value="BUTYRATE KINASE 2-RELATED"/>
    <property type="match status" value="1"/>
</dbReference>
<dbReference type="HAMAP" id="MF_00542">
    <property type="entry name" value="Butyrate_kinase"/>
    <property type="match status" value="1"/>
</dbReference>
<dbReference type="PROSITE" id="PS01075">
    <property type="entry name" value="ACETATE_KINASE_1"/>
    <property type="match status" value="1"/>
</dbReference>
<evidence type="ECO:0000256" key="8">
    <source>
        <dbReference type="ARBA" id="ARBA00048596"/>
    </source>
</evidence>
<comment type="similarity">
    <text evidence="2 9 10">Belongs to the acetokinase family.</text>
</comment>
<keyword evidence="3 9" id="KW-0963">Cytoplasm</keyword>
<dbReference type="PANTHER" id="PTHR21060">
    <property type="entry name" value="ACETATE KINASE"/>
    <property type="match status" value="1"/>
</dbReference>